<dbReference type="AlphaFoldDB" id="A0AAI9XUU5"/>
<comment type="caution">
    <text evidence="2">The sequence shown here is derived from an EMBL/GenBank/DDBJ whole genome shotgun (WGS) entry which is preliminary data.</text>
</comment>
<name>A0AAI9XUU5_9PEZI</name>
<proteinExistence type="predicted"/>
<reference evidence="2 3" key="1">
    <citation type="submission" date="2016-10" db="EMBL/GenBank/DDBJ databases">
        <title>The genome sequence of Colletotrichum fioriniae PJ7.</title>
        <authorList>
            <person name="Baroncelli R."/>
        </authorList>
    </citation>
    <scope>NUCLEOTIDE SEQUENCE [LARGE SCALE GENOMIC DNA]</scope>
    <source>
        <strain evidence="2">Col 31</strain>
    </source>
</reference>
<sequence>MRMDGRDLASLRASFVLGWGTSKGKQNPARSVLCCVCVHGTLSVCVSPLFSIHPVLFSLSSLPLLHLYILPEHRILHPADLRSSQLHGRISRNNQSRLHHNLTTSSNQSIDLRFCKIELAHDPRVVENARFKCHLVVLLVSSRTTSCVLPQSPAPPPYCCSEPRPDTGMMGNTTPYLHPPPRLDHSPYWDTHVDSTDWGPQANTPNMDSSSGHKMYLTNKQQ</sequence>
<evidence type="ECO:0000313" key="2">
    <source>
        <dbReference type="EMBL" id="KAK1460994.1"/>
    </source>
</evidence>
<feature type="compositionally biased region" description="Polar residues" evidence="1">
    <location>
        <begin position="201"/>
        <end position="222"/>
    </location>
</feature>
<keyword evidence="3" id="KW-1185">Reference proteome</keyword>
<gene>
    <name evidence="2" type="ORF">CMEL01_15291</name>
</gene>
<protein>
    <submittedName>
        <fullName evidence="2">Uncharacterized protein</fullName>
    </submittedName>
</protein>
<organism evidence="2 3">
    <name type="scientific">Colletotrichum melonis</name>
    <dbReference type="NCBI Taxonomy" id="1209925"/>
    <lineage>
        <taxon>Eukaryota</taxon>
        <taxon>Fungi</taxon>
        <taxon>Dikarya</taxon>
        <taxon>Ascomycota</taxon>
        <taxon>Pezizomycotina</taxon>
        <taxon>Sordariomycetes</taxon>
        <taxon>Hypocreomycetidae</taxon>
        <taxon>Glomerellales</taxon>
        <taxon>Glomerellaceae</taxon>
        <taxon>Colletotrichum</taxon>
        <taxon>Colletotrichum acutatum species complex</taxon>
    </lineage>
</organism>
<accession>A0AAI9XUU5</accession>
<dbReference type="Proteomes" id="UP001239795">
    <property type="component" value="Unassembled WGS sequence"/>
</dbReference>
<evidence type="ECO:0000256" key="1">
    <source>
        <dbReference type="SAM" id="MobiDB-lite"/>
    </source>
</evidence>
<evidence type="ECO:0000313" key="3">
    <source>
        <dbReference type="Proteomes" id="UP001239795"/>
    </source>
</evidence>
<feature type="region of interest" description="Disordered" evidence="1">
    <location>
        <begin position="194"/>
        <end position="222"/>
    </location>
</feature>
<dbReference type="EMBL" id="MLGG01000012">
    <property type="protein sequence ID" value="KAK1460994.1"/>
    <property type="molecule type" value="Genomic_DNA"/>
</dbReference>